<feature type="region of interest" description="Disordered" evidence="1">
    <location>
        <begin position="605"/>
        <end position="628"/>
    </location>
</feature>
<feature type="region of interest" description="Disordered" evidence="1">
    <location>
        <begin position="380"/>
        <end position="402"/>
    </location>
</feature>
<evidence type="ECO:0000259" key="2">
    <source>
        <dbReference type="PROSITE" id="PS50994"/>
    </source>
</evidence>
<dbReference type="AlphaFoldDB" id="A0A9E4N842"/>
<name>A0A9E4N842_9GAMM</name>
<protein>
    <recommendedName>
        <fullName evidence="2">Integrase catalytic domain-containing protein</fullName>
    </recommendedName>
</protein>
<feature type="domain" description="Integrase catalytic" evidence="2">
    <location>
        <begin position="325"/>
        <end position="441"/>
    </location>
</feature>
<dbReference type="GO" id="GO:0015074">
    <property type="term" value="P:DNA integration"/>
    <property type="evidence" value="ECO:0007669"/>
    <property type="project" value="InterPro"/>
</dbReference>
<evidence type="ECO:0000313" key="4">
    <source>
        <dbReference type="Proteomes" id="UP000886667"/>
    </source>
</evidence>
<reference evidence="3" key="1">
    <citation type="journal article" date="2021" name="Proc. Natl. Acad. Sci. U.S.A.">
        <title>Global biogeography of chemosynthetic symbionts reveals both localized and globally distributed symbiont groups. .</title>
        <authorList>
            <person name="Osvatic J.T."/>
            <person name="Wilkins L.G.E."/>
            <person name="Leibrecht L."/>
            <person name="Leray M."/>
            <person name="Zauner S."/>
            <person name="Polzin J."/>
            <person name="Camacho Y."/>
            <person name="Gros O."/>
            <person name="van Gils J.A."/>
            <person name="Eisen J.A."/>
            <person name="Petersen J.M."/>
            <person name="Yuen B."/>
        </authorList>
    </citation>
    <scope>NUCLEOTIDE SEQUENCE</scope>
    <source>
        <strain evidence="3">MAGclacostrist064TRANS</strain>
    </source>
</reference>
<evidence type="ECO:0000256" key="1">
    <source>
        <dbReference type="SAM" id="MobiDB-lite"/>
    </source>
</evidence>
<proteinExistence type="predicted"/>
<dbReference type="EMBL" id="JAEPCM010000858">
    <property type="protein sequence ID" value="MCG7949180.1"/>
    <property type="molecule type" value="Genomic_DNA"/>
</dbReference>
<sequence length="628" mass="72017">MKTSWRERLLLDPDLRHFTDWPVIPTNSVSSTHQKVFLRNKAIVAKVLAGDPLQEVAADYALSPGSISQIMDRCLGGDDAEPPALTQALIPNKVLVDKQRQQALPTLQQPRGTACSFKQLLLALPELKKELESKIQAEVDDKPEAEKLTPLSFLGHIKTYLAEHHWPQDQYPYTCRRGGYAAARRYYLKRKDELIQQKQAKRKTHRSYQRSAHTKLRRALRAIQIDEHKLHFRSRINLVLNDELIPLPIARATVLTAIDVDNECMLGGHLAPTEHPNQQDLLALLDTCISPWQPMILQTPGLSYEPGACFPSGLPEGFPVSFGFVHMDNAWMHKAASIIKPFCEYFGATLNLGLPGVPQARRLKESVYDYINTKFSNRVDSTTGSYPTDPRKESRKNQKKPSLLTYQTSEEALSVILTDWNVIPRPSIGGAKPLELMQYQLSNHFIRYIPESLRADWKPFAGSIVVPLLWYRHEKRHPHVNLFYTKYQGPGLISVATKDKYIRVEFDRRDVRQVHAYRLNGEDLGEIRAPMSWQRFPHSLATRQWIHKNAKQYHLDMRDPLTSYFKLLLENRGKPSFALSLLKVYTEFTADTPDGLVFSEGQEAMAEPKSFENPSKYSWDYHQANHRR</sequence>
<evidence type="ECO:0000313" key="3">
    <source>
        <dbReference type="EMBL" id="MCG7949180.1"/>
    </source>
</evidence>
<accession>A0A9E4N842</accession>
<gene>
    <name evidence="3" type="ORF">JAZ07_22815</name>
</gene>
<organism evidence="3 4">
    <name type="scientific">Candidatus Thiodiazotropha taylori</name>
    <dbReference type="NCBI Taxonomy" id="2792791"/>
    <lineage>
        <taxon>Bacteria</taxon>
        <taxon>Pseudomonadati</taxon>
        <taxon>Pseudomonadota</taxon>
        <taxon>Gammaproteobacteria</taxon>
        <taxon>Chromatiales</taxon>
        <taxon>Sedimenticolaceae</taxon>
        <taxon>Candidatus Thiodiazotropha</taxon>
    </lineage>
</organism>
<dbReference type="InterPro" id="IPR001584">
    <property type="entry name" value="Integrase_cat-core"/>
</dbReference>
<dbReference type="PROSITE" id="PS50994">
    <property type="entry name" value="INTEGRASE"/>
    <property type="match status" value="1"/>
</dbReference>
<comment type="caution">
    <text evidence="3">The sequence shown here is derived from an EMBL/GenBank/DDBJ whole genome shotgun (WGS) entry which is preliminary data.</text>
</comment>
<dbReference type="Proteomes" id="UP000886667">
    <property type="component" value="Unassembled WGS sequence"/>
</dbReference>